<organism evidence="1 2">
    <name type="scientific">Pseudomonas citronellolis</name>
    <dbReference type="NCBI Taxonomy" id="53408"/>
    <lineage>
        <taxon>Bacteria</taxon>
        <taxon>Pseudomonadati</taxon>
        <taxon>Pseudomonadota</taxon>
        <taxon>Gammaproteobacteria</taxon>
        <taxon>Pseudomonadales</taxon>
        <taxon>Pseudomonadaceae</taxon>
        <taxon>Pseudomonas</taxon>
    </lineage>
</organism>
<dbReference type="RefSeq" id="WP_064584571.1">
    <property type="nucleotide sequence ID" value="NZ_CP015878.1"/>
</dbReference>
<sequence>MNSTRRKHLRHYRHYLLAALLGLFLLGLHETVNQDLQPSCLGDDGQLICSYPSRTDLQVLLYFR</sequence>
<reference evidence="1 2" key="1">
    <citation type="submission" date="2016-05" db="EMBL/GenBank/DDBJ databases">
        <title>Genome Sequence of Pseudomonas citronellolis Strain SJTE-3, an Estrogens and Persistent Organic Pollutants degradation strain.</title>
        <authorList>
            <person name="Liang R."/>
        </authorList>
    </citation>
    <scope>NUCLEOTIDE SEQUENCE [LARGE SCALE GENOMIC DNA]</scope>
    <source>
        <strain evidence="1 2">SJTE-3</strain>
    </source>
</reference>
<gene>
    <name evidence="1" type="ORF">A9C11_28295</name>
</gene>
<dbReference type="EMBL" id="CP015878">
    <property type="protein sequence ID" value="ANI17647.1"/>
    <property type="molecule type" value="Genomic_DNA"/>
</dbReference>
<proteinExistence type="predicted"/>
<evidence type="ECO:0000313" key="2">
    <source>
        <dbReference type="Proteomes" id="UP000077748"/>
    </source>
</evidence>
<evidence type="ECO:0000313" key="1">
    <source>
        <dbReference type="EMBL" id="ANI17647.1"/>
    </source>
</evidence>
<dbReference type="Proteomes" id="UP000077748">
    <property type="component" value="Chromosome"/>
</dbReference>
<dbReference type="AlphaFoldDB" id="A0A1A9KJ71"/>
<name>A0A1A9KJ71_9PSED</name>
<protein>
    <submittedName>
        <fullName evidence="1">Uncharacterized protein</fullName>
    </submittedName>
</protein>
<accession>A0A1A9KJ71</accession>